<dbReference type="AlphaFoldDB" id="A0A0F9BRA0"/>
<organism evidence="1">
    <name type="scientific">marine sediment metagenome</name>
    <dbReference type="NCBI Taxonomy" id="412755"/>
    <lineage>
        <taxon>unclassified sequences</taxon>
        <taxon>metagenomes</taxon>
        <taxon>ecological metagenomes</taxon>
    </lineage>
</organism>
<accession>A0A0F9BRA0</accession>
<protein>
    <submittedName>
        <fullName evidence="1">Uncharacterized protein</fullName>
    </submittedName>
</protein>
<proteinExistence type="predicted"/>
<sequence>MGRLTEVFDIIQNGIGEPEQYHWIEPRDEKTRGILKIMRKLAKRRKFGQKAVIEWVKP</sequence>
<reference evidence="1" key="1">
    <citation type="journal article" date="2015" name="Nature">
        <title>Complex archaea that bridge the gap between prokaryotes and eukaryotes.</title>
        <authorList>
            <person name="Spang A."/>
            <person name="Saw J.H."/>
            <person name="Jorgensen S.L."/>
            <person name="Zaremba-Niedzwiedzka K."/>
            <person name="Martijn J."/>
            <person name="Lind A.E."/>
            <person name="van Eijk R."/>
            <person name="Schleper C."/>
            <person name="Guy L."/>
            <person name="Ettema T.J."/>
        </authorList>
    </citation>
    <scope>NUCLEOTIDE SEQUENCE</scope>
</reference>
<name>A0A0F9BRA0_9ZZZZ</name>
<gene>
    <name evidence="1" type="ORF">LCGC14_2415350</name>
</gene>
<evidence type="ECO:0000313" key="1">
    <source>
        <dbReference type="EMBL" id="KKL24434.1"/>
    </source>
</evidence>
<dbReference type="EMBL" id="LAZR01036596">
    <property type="protein sequence ID" value="KKL24434.1"/>
    <property type="molecule type" value="Genomic_DNA"/>
</dbReference>
<comment type="caution">
    <text evidence="1">The sequence shown here is derived from an EMBL/GenBank/DDBJ whole genome shotgun (WGS) entry which is preliminary data.</text>
</comment>